<evidence type="ECO:0000256" key="2">
    <source>
        <dbReference type="SAM" id="SignalP"/>
    </source>
</evidence>
<dbReference type="OrthoDB" id="2400822at2759"/>
<proteinExistence type="predicted"/>
<keyword evidence="2" id="KW-0732">Signal</keyword>
<dbReference type="Proteomes" id="UP000703661">
    <property type="component" value="Unassembled WGS sequence"/>
</dbReference>
<dbReference type="EMBL" id="JAAAID010000726">
    <property type="protein sequence ID" value="KAG0014436.1"/>
    <property type="molecule type" value="Genomic_DNA"/>
</dbReference>
<evidence type="ECO:0000256" key="1">
    <source>
        <dbReference type="SAM" id="MobiDB-lite"/>
    </source>
</evidence>
<keyword evidence="4" id="KW-1185">Reference proteome</keyword>
<accession>A0A9P6SZR3</accession>
<protein>
    <submittedName>
        <fullName evidence="3">Uncharacterized protein</fullName>
    </submittedName>
</protein>
<organism evidence="3 4">
    <name type="scientific">Entomortierella chlamydospora</name>
    <dbReference type="NCBI Taxonomy" id="101097"/>
    <lineage>
        <taxon>Eukaryota</taxon>
        <taxon>Fungi</taxon>
        <taxon>Fungi incertae sedis</taxon>
        <taxon>Mucoromycota</taxon>
        <taxon>Mortierellomycotina</taxon>
        <taxon>Mortierellomycetes</taxon>
        <taxon>Mortierellales</taxon>
        <taxon>Mortierellaceae</taxon>
        <taxon>Entomortierella</taxon>
    </lineage>
</organism>
<feature type="compositionally biased region" description="Polar residues" evidence="1">
    <location>
        <begin position="167"/>
        <end position="183"/>
    </location>
</feature>
<sequence>MLATIFYGVASLVLCVMISNATGPAIDYSHLSKPTATVSSVPPVPAVALSSLSSFSFSKDELDSLLATAHSKLSNYNLERIIGSRSINKPHSFRSWRLSAKRRENTATKATSTSPYVYGYDQSEGRPQRSTYSPPAAYSADDYEQYERRHAASFNRSESAFCGTDGIYSNQEQSQQDWKTQMPINVLSKP</sequence>
<evidence type="ECO:0000313" key="4">
    <source>
        <dbReference type="Proteomes" id="UP000703661"/>
    </source>
</evidence>
<feature type="region of interest" description="Disordered" evidence="1">
    <location>
        <begin position="104"/>
        <end position="137"/>
    </location>
</feature>
<name>A0A9P6SZR3_9FUNG</name>
<reference evidence="3" key="1">
    <citation type="journal article" date="2020" name="Fungal Divers.">
        <title>Resolving the Mortierellaceae phylogeny through synthesis of multi-gene phylogenetics and phylogenomics.</title>
        <authorList>
            <person name="Vandepol N."/>
            <person name="Liber J."/>
            <person name="Desiro A."/>
            <person name="Na H."/>
            <person name="Kennedy M."/>
            <person name="Barry K."/>
            <person name="Grigoriev I.V."/>
            <person name="Miller A.N."/>
            <person name="O'Donnell K."/>
            <person name="Stajich J.E."/>
            <person name="Bonito G."/>
        </authorList>
    </citation>
    <scope>NUCLEOTIDE SEQUENCE</scope>
    <source>
        <strain evidence="3">NRRL 2769</strain>
    </source>
</reference>
<feature type="signal peptide" evidence="2">
    <location>
        <begin position="1"/>
        <end position="21"/>
    </location>
</feature>
<dbReference type="AlphaFoldDB" id="A0A9P6SZR3"/>
<evidence type="ECO:0000313" key="3">
    <source>
        <dbReference type="EMBL" id="KAG0014436.1"/>
    </source>
</evidence>
<feature type="region of interest" description="Disordered" evidence="1">
    <location>
        <begin position="165"/>
        <end position="190"/>
    </location>
</feature>
<comment type="caution">
    <text evidence="3">The sequence shown here is derived from an EMBL/GenBank/DDBJ whole genome shotgun (WGS) entry which is preliminary data.</text>
</comment>
<gene>
    <name evidence="3" type="ORF">BGZ80_010436</name>
</gene>
<feature type="chain" id="PRO_5040337836" evidence="2">
    <location>
        <begin position="22"/>
        <end position="190"/>
    </location>
</feature>